<keyword evidence="9 13" id="KW-0227">DNA damage</keyword>
<dbReference type="Gene3D" id="3.20.20.140">
    <property type="entry name" value="Metal-dependent hydrolases"/>
    <property type="match status" value="1"/>
</dbReference>
<dbReference type="InterPro" id="IPR004013">
    <property type="entry name" value="PHP_dom"/>
</dbReference>
<dbReference type="Pfam" id="PF07733">
    <property type="entry name" value="DNA_pol3_alpha"/>
    <property type="match status" value="1"/>
</dbReference>
<evidence type="ECO:0000256" key="13">
    <source>
        <dbReference type="HAMAP-Rule" id="MF_01902"/>
    </source>
</evidence>
<organism evidence="15 16">
    <name type="scientific">OM182 bacterium</name>
    <dbReference type="NCBI Taxonomy" id="2510334"/>
    <lineage>
        <taxon>Bacteria</taxon>
        <taxon>Pseudomonadati</taxon>
        <taxon>Pseudomonadota</taxon>
        <taxon>Gammaproteobacteria</taxon>
        <taxon>OMG group</taxon>
        <taxon>OM182 clade</taxon>
    </lineage>
</organism>
<dbReference type="Pfam" id="PF01336">
    <property type="entry name" value="tRNA_anti-codon"/>
    <property type="match status" value="1"/>
</dbReference>
<accession>A0A520RZC4</accession>
<dbReference type="SMART" id="SM00481">
    <property type="entry name" value="POLIIIAc"/>
    <property type="match status" value="1"/>
</dbReference>
<evidence type="ECO:0000256" key="5">
    <source>
        <dbReference type="ARBA" id="ARBA00022490"/>
    </source>
</evidence>
<dbReference type="GO" id="GO:0003676">
    <property type="term" value="F:nucleic acid binding"/>
    <property type="evidence" value="ECO:0007669"/>
    <property type="project" value="InterPro"/>
</dbReference>
<dbReference type="CDD" id="cd04485">
    <property type="entry name" value="DnaE_OBF"/>
    <property type="match status" value="1"/>
</dbReference>
<comment type="similarity">
    <text evidence="2 13">Belongs to the DNA polymerase type-C family. DnaE2 subfamily.</text>
</comment>
<dbReference type="GO" id="GO:0006260">
    <property type="term" value="P:DNA replication"/>
    <property type="evidence" value="ECO:0007669"/>
    <property type="project" value="UniProtKB-KW"/>
</dbReference>
<keyword evidence="6 13" id="KW-0808">Transferase</keyword>
<dbReference type="EMBL" id="SHAG01000031">
    <property type="protein sequence ID" value="RZO75557.1"/>
    <property type="molecule type" value="Genomic_DNA"/>
</dbReference>
<evidence type="ECO:0000256" key="7">
    <source>
        <dbReference type="ARBA" id="ARBA00022695"/>
    </source>
</evidence>
<evidence type="ECO:0000256" key="8">
    <source>
        <dbReference type="ARBA" id="ARBA00022705"/>
    </source>
</evidence>
<proteinExistence type="inferred from homology"/>
<dbReference type="NCBIfam" id="NF004225">
    <property type="entry name" value="PRK05672.1"/>
    <property type="match status" value="1"/>
</dbReference>
<dbReference type="Gene3D" id="1.10.150.870">
    <property type="match status" value="1"/>
</dbReference>
<keyword evidence="10 13" id="KW-0239">DNA-directed DNA polymerase</keyword>
<comment type="subcellular location">
    <subcellularLocation>
        <location evidence="1 13">Cytoplasm</location>
    </subcellularLocation>
</comment>
<evidence type="ECO:0000256" key="9">
    <source>
        <dbReference type="ARBA" id="ARBA00022763"/>
    </source>
</evidence>
<feature type="domain" description="Polymerase/histidinol phosphatase N-terminal" evidence="14">
    <location>
        <begin position="9"/>
        <end position="76"/>
    </location>
</feature>
<evidence type="ECO:0000256" key="4">
    <source>
        <dbReference type="ARBA" id="ARBA00017273"/>
    </source>
</evidence>
<dbReference type="GO" id="GO:0006281">
    <property type="term" value="P:DNA repair"/>
    <property type="evidence" value="ECO:0007669"/>
    <property type="project" value="UniProtKB-UniRule"/>
</dbReference>
<evidence type="ECO:0000256" key="2">
    <source>
        <dbReference type="ARBA" id="ARBA00007391"/>
    </source>
</evidence>
<dbReference type="InterPro" id="IPR011708">
    <property type="entry name" value="DNA_pol3_alpha_NTPase_dom"/>
</dbReference>
<evidence type="ECO:0000313" key="16">
    <source>
        <dbReference type="Proteomes" id="UP000316199"/>
    </source>
</evidence>
<dbReference type="InterPro" id="IPR003141">
    <property type="entry name" value="Pol/His_phosphatase_N"/>
</dbReference>
<dbReference type="InterPro" id="IPR016195">
    <property type="entry name" value="Pol/histidinol_Pase-like"/>
</dbReference>
<dbReference type="NCBIfam" id="TIGR00594">
    <property type="entry name" value="polc"/>
    <property type="match status" value="1"/>
</dbReference>
<protein>
    <recommendedName>
        <fullName evidence="4 13">Error-prone DNA polymerase</fullName>
        <ecNumber evidence="3 13">2.7.7.7</ecNumber>
    </recommendedName>
</protein>
<dbReference type="Pfam" id="PF14579">
    <property type="entry name" value="HHH_6"/>
    <property type="match status" value="1"/>
</dbReference>
<dbReference type="Pfam" id="PF02811">
    <property type="entry name" value="PHP"/>
    <property type="match status" value="1"/>
</dbReference>
<dbReference type="GO" id="GO:0008408">
    <property type="term" value="F:3'-5' exonuclease activity"/>
    <property type="evidence" value="ECO:0007669"/>
    <property type="project" value="InterPro"/>
</dbReference>
<comment type="function">
    <text evidence="13">DNA polymerase involved in damage-induced mutagenesis and translesion synthesis (TLS). It is not the major replicative DNA polymerase.</text>
</comment>
<dbReference type="Pfam" id="PF17657">
    <property type="entry name" value="DNA_pol3_finger"/>
    <property type="match status" value="1"/>
</dbReference>
<evidence type="ECO:0000256" key="12">
    <source>
        <dbReference type="ARBA" id="ARBA00049244"/>
    </source>
</evidence>
<keyword evidence="11 13" id="KW-0234">DNA repair</keyword>
<gene>
    <name evidence="13" type="primary">dnaE2</name>
    <name evidence="15" type="ORF">EVA68_06740</name>
</gene>
<evidence type="ECO:0000256" key="11">
    <source>
        <dbReference type="ARBA" id="ARBA00023204"/>
    </source>
</evidence>
<comment type="caution">
    <text evidence="15">The sequence shown here is derived from an EMBL/GenBank/DDBJ whole genome shotgun (WGS) entry which is preliminary data.</text>
</comment>
<keyword evidence="7 13" id="KW-0548">Nucleotidyltransferase</keyword>
<evidence type="ECO:0000256" key="10">
    <source>
        <dbReference type="ARBA" id="ARBA00022932"/>
    </source>
</evidence>
<evidence type="ECO:0000256" key="6">
    <source>
        <dbReference type="ARBA" id="ARBA00022679"/>
    </source>
</evidence>
<dbReference type="InterPro" id="IPR040982">
    <property type="entry name" value="DNA_pol3_finger"/>
</dbReference>
<dbReference type="CDD" id="cd07434">
    <property type="entry name" value="PHP_PolIIIA_DnaE2"/>
    <property type="match status" value="1"/>
</dbReference>
<dbReference type="InterPro" id="IPR004805">
    <property type="entry name" value="DnaE2/DnaE/PolC"/>
</dbReference>
<reference evidence="15 16" key="1">
    <citation type="submission" date="2019-02" db="EMBL/GenBank/DDBJ databases">
        <title>Prokaryotic population dynamics and viral predation in marine succession experiment using metagenomics: the confinement effect.</title>
        <authorList>
            <person name="Haro-Moreno J.M."/>
            <person name="Rodriguez-Valera F."/>
            <person name="Lopez-Perez M."/>
        </authorList>
    </citation>
    <scope>NUCLEOTIDE SEQUENCE [LARGE SCALE GENOMIC DNA]</scope>
    <source>
        <strain evidence="15">MED-G157</strain>
    </source>
</reference>
<dbReference type="InterPro" id="IPR004365">
    <property type="entry name" value="NA-bd_OB_tRNA"/>
</dbReference>
<dbReference type="EC" id="2.7.7.7" evidence="3 13"/>
<evidence type="ECO:0000256" key="1">
    <source>
        <dbReference type="ARBA" id="ARBA00004496"/>
    </source>
</evidence>
<sequence length="1029" mass="116498">MNSSQSEYAELHCISNYSFLRGASHPEELIIRASTLGYKALAITDECSMSGIVKAHVAAKKYGLKLIIGSEFHLEENIHIILLAPNRIAYGQICNIITIGRRQAVKGEYRLSLNDLELNCNACLGLLIPNDHSIQCKQTSTLRSFFKDRLWISLELFPDGRSLLQFQNAVALSKIHNLPLVASGDVHMHHKNRKALHDVLSAIKMKQSLHLAGRLLFSNKEKYLRPLSLLNKLYPKEMLANTIKIADLCKFSLDELRYEYPQEVVPLNLTPTIYLRQLVTAGAEKRWGDKTPSEVLLLIEKELILIAELKYEYYFLTVFDIVKFARSQGILCQGRGSAANSAVCYCLGITEVDPSRISLLFERFISKERNEPPDIDVDFEHERREEVIQYIYSKYGRDRAAIAATVITYRPKSAVRDVGQALGIDSQLVDQLAKSLSWWDKQDKLQLRFSEAGINPRSSLISHFLTLVRQILGFPRHLSQHVGGFVISSGPLCQLVPIENTAMSNRTIIQWDKDDLLSLGLLKIDVLALGMLTSIRKSIDLINSYRNTSLTLDQIPSEDIDTYRMLQEGDSIGVFQVESRAQISMLSRLKPECFYDLVIEVAIVRPGPIQGNMVHPYLRRRNGEESVNYANKEIQNVLERTLGVPIFQEQVIKLAVVAAGFSPGEADQLRRAMATWKRHGGLEQFREQLIDGMLQRGINKEFAERIFEQIKGFGEYGFPESHAASFALLVYISAWLKRHEPAAFYCGLLNSQPMGFYSPYQLIQDAQRHKVEILPVDIQYSDWKSTLANHNKAPSIRLGFHRIKGFRQTTALRIIQARQQKIITNIQDIATRGNLDRGDLSKLTEGGAFKQISGHRYQTHWNAQGILPNSPLIDNISAKEVPFKIGQVPSEGDDLLADYKSLGLTLGRHPMALLRDQGEPFTQCHTAHNLESIRHSSMVEISGIVTSRQRPSSASGVIFLTLEDETNNINVIVWKYILERFRLAIVQGRLLLIKGILEREKSVVHVIAKHVTDLSHHLENFSLKSRDFH</sequence>
<dbReference type="Proteomes" id="UP000316199">
    <property type="component" value="Unassembled WGS sequence"/>
</dbReference>
<dbReference type="HAMAP" id="MF_01902">
    <property type="entry name" value="DNApol_error_prone"/>
    <property type="match status" value="1"/>
</dbReference>
<evidence type="ECO:0000313" key="15">
    <source>
        <dbReference type="EMBL" id="RZO75557.1"/>
    </source>
</evidence>
<dbReference type="PANTHER" id="PTHR32294">
    <property type="entry name" value="DNA POLYMERASE III SUBUNIT ALPHA"/>
    <property type="match status" value="1"/>
</dbReference>
<dbReference type="AlphaFoldDB" id="A0A520RZC4"/>
<keyword evidence="5 13" id="KW-0963">Cytoplasm</keyword>
<dbReference type="GO" id="GO:0005737">
    <property type="term" value="C:cytoplasm"/>
    <property type="evidence" value="ECO:0007669"/>
    <property type="project" value="UniProtKB-SubCell"/>
</dbReference>
<name>A0A520RZC4_9GAMM</name>
<dbReference type="InterPro" id="IPR029460">
    <property type="entry name" value="DNAPol_HHH"/>
</dbReference>
<dbReference type="SUPFAM" id="SSF89550">
    <property type="entry name" value="PHP domain-like"/>
    <property type="match status" value="1"/>
</dbReference>
<dbReference type="GO" id="GO:0003887">
    <property type="term" value="F:DNA-directed DNA polymerase activity"/>
    <property type="evidence" value="ECO:0007669"/>
    <property type="project" value="UniProtKB-UniRule"/>
</dbReference>
<comment type="catalytic activity">
    <reaction evidence="12 13">
        <text>DNA(n) + a 2'-deoxyribonucleoside 5'-triphosphate = DNA(n+1) + diphosphate</text>
        <dbReference type="Rhea" id="RHEA:22508"/>
        <dbReference type="Rhea" id="RHEA-COMP:17339"/>
        <dbReference type="Rhea" id="RHEA-COMP:17340"/>
        <dbReference type="ChEBI" id="CHEBI:33019"/>
        <dbReference type="ChEBI" id="CHEBI:61560"/>
        <dbReference type="ChEBI" id="CHEBI:173112"/>
        <dbReference type="EC" id="2.7.7.7"/>
    </reaction>
</comment>
<keyword evidence="8 13" id="KW-0235">DNA replication</keyword>
<evidence type="ECO:0000259" key="14">
    <source>
        <dbReference type="SMART" id="SM00481"/>
    </source>
</evidence>
<evidence type="ECO:0000256" key="3">
    <source>
        <dbReference type="ARBA" id="ARBA00012417"/>
    </source>
</evidence>
<dbReference type="PANTHER" id="PTHR32294:SF4">
    <property type="entry name" value="ERROR-PRONE DNA POLYMERASE"/>
    <property type="match status" value="1"/>
</dbReference>
<dbReference type="InterPro" id="IPR023073">
    <property type="entry name" value="DnaE2"/>
</dbReference>